<dbReference type="AlphaFoldDB" id="A0AAV7QL09"/>
<dbReference type="EMBL" id="JANPWB010000010">
    <property type="protein sequence ID" value="KAJ1139961.1"/>
    <property type="molecule type" value="Genomic_DNA"/>
</dbReference>
<feature type="region of interest" description="Disordered" evidence="1">
    <location>
        <begin position="96"/>
        <end position="127"/>
    </location>
</feature>
<evidence type="ECO:0000313" key="2">
    <source>
        <dbReference type="EMBL" id="KAJ1139961.1"/>
    </source>
</evidence>
<gene>
    <name evidence="2" type="ORF">NDU88_006322</name>
</gene>
<reference evidence="2" key="1">
    <citation type="journal article" date="2022" name="bioRxiv">
        <title>Sequencing and chromosome-scale assembly of the giantPleurodeles waltlgenome.</title>
        <authorList>
            <person name="Brown T."/>
            <person name="Elewa A."/>
            <person name="Iarovenko S."/>
            <person name="Subramanian E."/>
            <person name="Araus A.J."/>
            <person name="Petzold A."/>
            <person name="Susuki M."/>
            <person name="Suzuki K.-i.T."/>
            <person name="Hayashi T."/>
            <person name="Toyoda A."/>
            <person name="Oliveira C."/>
            <person name="Osipova E."/>
            <person name="Leigh N.D."/>
            <person name="Simon A."/>
            <person name="Yun M.H."/>
        </authorList>
    </citation>
    <scope>NUCLEOTIDE SEQUENCE</scope>
    <source>
        <strain evidence="2">20211129_DDA</strain>
        <tissue evidence="2">Liver</tissue>
    </source>
</reference>
<accession>A0AAV7QL09</accession>
<evidence type="ECO:0000256" key="1">
    <source>
        <dbReference type="SAM" id="MobiDB-lite"/>
    </source>
</evidence>
<evidence type="ECO:0000313" key="3">
    <source>
        <dbReference type="Proteomes" id="UP001066276"/>
    </source>
</evidence>
<sequence length="127" mass="13616">METGMSGSGSHEKRRLGPSVPVLNLCIPLPTHVAPRTVVRLSVAPTDPKSLISAVKVGVLMVLYFPVACWNPLPLLRESPSRRFTSSVEGTLSGCFSPHQPLHGAMKRNAPQPHSPGVSRRDNCGLS</sequence>
<comment type="caution">
    <text evidence="2">The sequence shown here is derived from an EMBL/GenBank/DDBJ whole genome shotgun (WGS) entry which is preliminary data.</text>
</comment>
<proteinExistence type="predicted"/>
<keyword evidence="3" id="KW-1185">Reference proteome</keyword>
<protein>
    <submittedName>
        <fullName evidence="2">Uncharacterized protein</fullName>
    </submittedName>
</protein>
<dbReference type="Proteomes" id="UP001066276">
    <property type="component" value="Chromosome 6"/>
</dbReference>
<name>A0AAV7QL09_PLEWA</name>
<organism evidence="2 3">
    <name type="scientific">Pleurodeles waltl</name>
    <name type="common">Iberian ribbed newt</name>
    <dbReference type="NCBI Taxonomy" id="8319"/>
    <lineage>
        <taxon>Eukaryota</taxon>
        <taxon>Metazoa</taxon>
        <taxon>Chordata</taxon>
        <taxon>Craniata</taxon>
        <taxon>Vertebrata</taxon>
        <taxon>Euteleostomi</taxon>
        <taxon>Amphibia</taxon>
        <taxon>Batrachia</taxon>
        <taxon>Caudata</taxon>
        <taxon>Salamandroidea</taxon>
        <taxon>Salamandridae</taxon>
        <taxon>Pleurodelinae</taxon>
        <taxon>Pleurodeles</taxon>
    </lineage>
</organism>